<dbReference type="EMBL" id="CM037021">
    <property type="protein sequence ID" value="KAH7668951.1"/>
    <property type="molecule type" value="Genomic_DNA"/>
</dbReference>
<dbReference type="Proteomes" id="UP000827976">
    <property type="component" value="Chromosome 11"/>
</dbReference>
<evidence type="ECO:0000313" key="2">
    <source>
        <dbReference type="Proteomes" id="UP000827976"/>
    </source>
</evidence>
<accession>A0ACB7V6H2</accession>
<evidence type="ECO:0000313" key="1">
    <source>
        <dbReference type="EMBL" id="KAH7668951.1"/>
    </source>
</evidence>
<keyword evidence="2" id="KW-1185">Reference proteome</keyword>
<proteinExistence type="predicted"/>
<name>A0ACB7V6H2_DIOAL</name>
<sequence length="563" mass="63300">MAAFGLRSLVGYNGWDYCILWKLSHDKRYLEGIACCCSGAEGQLVFPVECFSGVQIATPCRDVIVQHPRIRACNALSEIPFSIPLDPFYGLHGQVFLSNQPKWMIYSNKTRVLVPVQNGLVELFVAKQVCEDPYIIGFVMSQCNNTSSYDHHHLHHLGHQDQTQAMEDIDVGGVHDYITKSTNNNPWLPPQPMSTDPSCFPWDNISAENQSRLYSSPLDLFSGSKTSTDIFFEGSTSAIDSIIGNANNNIQDMTAYHHQSHVIPTTTPSTRHRSVIAESSVDKDLAKPDNSRQADSGDEEGSDQAADDDDQRGLGRSGKRHHSKNLVAERKRRKKLNDRLYALRSLVPKITKMDRASILGDAIEYVMELQKQVKDLQDELEETNLEDEGAKQNSSNMEMPQNPNNPMDQDDSPNSSRMMATNTKTVNNHEHDGHDDLGHQMEPQVEVKQLDEDEFYVKVLCEQKIGGFTRLMEAVISLGLEVTNVNVATYQSLVLNVFRVKKRENNNEAVQAEEVRDSLLELTRNPNPNPNSNLNSNPTCGWMEGGEQNQYNPHHMLSYHGMN</sequence>
<organism evidence="1 2">
    <name type="scientific">Dioscorea alata</name>
    <name type="common">Purple yam</name>
    <dbReference type="NCBI Taxonomy" id="55571"/>
    <lineage>
        <taxon>Eukaryota</taxon>
        <taxon>Viridiplantae</taxon>
        <taxon>Streptophyta</taxon>
        <taxon>Embryophyta</taxon>
        <taxon>Tracheophyta</taxon>
        <taxon>Spermatophyta</taxon>
        <taxon>Magnoliopsida</taxon>
        <taxon>Liliopsida</taxon>
        <taxon>Dioscoreales</taxon>
        <taxon>Dioscoreaceae</taxon>
        <taxon>Dioscorea</taxon>
    </lineage>
</organism>
<gene>
    <name evidence="1" type="ORF">IHE45_11G044400</name>
</gene>
<reference evidence="2" key="1">
    <citation type="journal article" date="2022" name="Nat. Commun.">
        <title>Chromosome evolution and the genetic basis of agronomically important traits in greater yam.</title>
        <authorList>
            <person name="Bredeson J.V."/>
            <person name="Lyons J.B."/>
            <person name="Oniyinde I.O."/>
            <person name="Okereke N.R."/>
            <person name="Kolade O."/>
            <person name="Nnabue I."/>
            <person name="Nwadili C.O."/>
            <person name="Hribova E."/>
            <person name="Parker M."/>
            <person name="Nwogha J."/>
            <person name="Shu S."/>
            <person name="Carlson J."/>
            <person name="Kariba R."/>
            <person name="Muthemba S."/>
            <person name="Knop K."/>
            <person name="Barton G.J."/>
            <person name="Sherwood A.V."/>
            <person name="Lopez-Montes A."/>
            <person name="Asiedu R."/>
            <person name="Jamnadass R."/>
            <person name="Muchugi A."/>
            <person name="Goodstein D."/>
            <person name="Egesi C.N."/>
            <person name="Featherston J."/>
            <person name="Asfaw A."/>
            <person name="Simpson G.G."/>
            <person name="Dolezel J."/>
            <person name="Hendre P.S."/>
            <person name="Van Deynze A."/>
            <person name="Kumar P.L."/>
            <person name="Obidiegwu J.E."/>
            <person name="Bhattacharjee R."/>
            <person name="Rokhsar D.S."/>
        </authorList>
    </citation>
    <scope>NUCLEOTIDE SEQUENCE [LARGE SCALE GENOMIC DNA]</scope>
    <source>
        <strain evidence="2">cv. TDa95/00328</strain>
    </source>
</reference>
<protein>
    <submittedName>
        <fullName evidence="1">ACT-like protein</fullName>
    </submittedName>
</protein>
<comment type="caution">
    <text evidence="1">The sequence shown here is derived from an EMBL/GenBank/DDBJ whole genome shotgun (WGS) entry which is preliminary data.</text>
</comment>